<dbReference type="Proteomes" id="UP000236732">
    <property type="component" value="Unassembled WGS sequence"/>
</dbReference>
<dbReference type="GO" id="GO:0016491">
    <property type="term" value="F:oxidoreductase activity"/>
    <property type="evidence" value="ECO:0007669"/>
    <property type="project" value="UniProtKB-KW"/>
</dbReference>
<keyword evidence="1" id="KW-0560">Oxidoreductase</keyword>
<reference evidence="3 4" key="1">
    <citation type="submission" date="2016-10" db="EMBL/GenBank/DDBJ databases">
        <authorList>
            <person name="de Groot N.N."/>
        </authorList>
    </citation>
    <scope>NUCLEOTIDE SEQUENCE [LARGE SCALE GENOMIC DNA]</scope>
    <source>
        <strain evidence="3 4">CGMCC 4.7037</strain>
    </source>
</reference>
<dbReference type="InterPro" id="IPR036812">
    <property type="entry name" value="NAD(P)_OxRdtase_dom_sf"/>
</dbReference>
<dbReference type="InterPro" id="IPR023210">
    <property type="entry name" value="NADP_OxRdtase_dom"/>
</dbReference>
<dbReference type="PANTHER" id="PTHR43625:SF40">
    <property type="entry name" value="ALDO-KETO REDUCTASE YAKC [NADP(+)]"/>
    <property type="match status" value="1"/>
</dbReference>
<accession>A0A1H6F113</accession>
<dbReference type="CDD" id="cd19088">
    <property type="entry name" value="AKR_AKR13B1"/>
    <property type="match status" value="1"/>
</dbReference>
<evidence type="ECO:0000259" key="2">
    <source>
        <dbReference type="Pfam" id="PF00248"/>
    </source>
</evidence>
<protein>
    <submittedName>
        <fullName evidence="3">Predicted oxidoreductase</fullName>
    </submittedName>
</protein>
<proteinExistence type="predicted"/>
<name>A0A1H6F113_9ACTN</name>
<dbReference type="PANTHER" id="PTHR43625">
    <property type="entry name" value="AFLATOXIN B1 ALDEHYDE REDUCTASE"/>
    <property type="match status" value="1"/>
</dbReference>
<dbReference type="Gene3D" id="3.20.20.100">
    <property type="entry name" value="NADP-dependent oxidoreductase domain"/>
    <property type="match status" value="1"/>
</dbReference>
<dbReference type="GO" id="GO:0005737">
    <property type="term" value="C:cytoplasm"/>
    <property type="evidence" value="ECO:0007669"/>
    <property type="project" value="TreeGrafter"/>
</dbReference>
<dbReference type="EMBL" id="FNVT01000045">
    <property type="protein sequence ID" value="SEH03838.1"/>
    <property type="molecule type" value="Genomic_DNA"/>
</dbReference>
<dbReference type="PRINTS" id="PR00069">
    <property type="entry name" value="ALDKETRDTASE"/>
</dbReference>
<dbReference type="InterPro" id="IPR020471">
    <property type="entry name" value="AKR"/>
</dbReference>
<dbReference type="InterPro" id="IPR050791">
    <property type="entry name" value="Aldo-Keto_reductase"/>
</dbReference>
<organism evidence="3 4">
    <name type="scientific">Nonomuraea solani</name>
    <dbReference type="NCBI Taxonomy" id="1144553"/>
    <lineage>
        <taxon>Bacteria</taxon>
        <taxon>Bacillati</taxon>
        <taxon>Actinomycetota</taxon>
        <taxon>Actinomycetes</taxon>
        <taxon>Streptosporangiales</taxon>
        <taxon>Streptosporangiaceae</taxon>
        <taxon>Nonomuraea</taxon>
    </lineage>
</organism>
<gene>
    <name evidence="3" type="ORF">SAMN05444920_14518</name>
</gene>
<feature type="domain" description="NADP-dependent oxidoreductase" evidence="2">
    <location>
        <begin position="20"/>
        <end position="282"/>
    </location>
</feature>
<evidence type="ECO:0000313" key="4">
    <source>
        <dbReference type="Proteomes" id="UP000236732"/>
    </source>
</evidence>
<evidence type="ECO:0000313" key="3">
    <source>
        <dbReference type="EMBL" id="SEH03838.1"/>
    </source>
</evidence>
<keyword evidence="4" id="KW-1185">Reference proteome</keyword>
<sequence>MRQQIEQSGTVRIGDRTVHRMSFGAMRLSDADIWGPPADRGHAVRVARRAVELGVDHIDTADSYAFGVTEEILREALYPYPDELLIATKAGQAQVRRREWEAVGRPAYLRQQCEASLRRLNADRIGLFYLHRIDPLVPFEDQLGAMKELQDEGKIAHFGLSTVTVEQIEAARTIIEVAAVQNLFNLAHRAGEDVLGHCEKERIPYVAWFPIMNGELARAEGVVAEVAADTESTPAQVALAWLLARSGVICPIPGTSSIDHLEQNVAASALRLTDEQLARLNGVA</sequence>
<dbReference type="AlphaFoldDB" id="A0A1H6F113"/>
<dbReference type="Pfam" id="PF00248">
    <property type="entry name" value="Aldo_ket_red"/>
    <property type="match status" value="1"/>
</dbReference>
<evidence type="ECO:0000256" key="1">
    <source>
        <dbReference type="ARBA" id="ARBA00023002"/>
    </source>
</evidence>
<dbReference type="SUPFAM" id="SSF51430">
    <property type="entry name" value="NAD(P)-linked oxidoreductase"/>
    <property type="match status" value="1"/>
</dbReference>